<reference evidence="1 2" key="1">
    <citation type="submission" date="2013-09" db="EMBL/GenBank/DDBJ databases">
        <title>Genome sequencing of Phaeobacter antarcticus sp. nov. SM1211.</title>
        <authorList>
            <person name="Zhang X.-Y."/>
            <person name="Liu C."/>
            <person name="Chen X.-L."/>
            <person name="Xie B.-B."/>
            <person name="Qin Q.-L."/>
            <person name="Rong J.-C."/>
            <person name="Zhang Y.-Z."/>
        </authorList>
    </citation>
    <scope>NUCLEOTIDE SEQUENCE [LARGE SCALE GENOMIC DNA]</scope>
    <source>
        <strain evidence="1 2">SM1211</strain>
    </source>
</reference>
<evidence type="ECO:0000313" key="1">
    <source>
        <dbReference type="EMBL" id="PIL15455.1"/>
    </source>
</evidence>
<keyword evidence="2" id="KW-1185">Reference proteome</keyword>
<dbReference type="RefSeq" id="WP_180287574.1">
    <property type="nucleotide sequence ID" value="NZ_AWWI01000178.1"/>
</dbReference>
<dbReference type="EMBL" id="AWWI01000178">
    <property type="protein sequence ID" value="PIL15455.1"/>
    <property type="molecule type" value="Genomic_DNA"/>
</dbReference>
<gene>
    <name evidence="1" type="ORF">P775_26010</name>
</gene>
<proteinExistence type="predicted"/>
<sequence length="70" mass="7987">MLEAEIQKFEIRPIAFNPKEIGRAGAFVTLDRYGALAVYRGYDHLTSDESIEDGIIANEYTFTEGRRRFG</sequence>
<evidence type="ECO:0000313" key="2">
    <source>
        <dbReference type="Proteomes" id="UP000231259"/>
    </source>
</evidence>
<comment type="caution">
    <text evidence="1">The sequence shown here is derived from an EMBL/GenBank/DDBJ whole genome shotgun (WGS) entry which is preliminary data.</text>
</comment>
<protein>
    <submittedName>
        <fullName evidence="1">Uncharacterized protein</fullName>
    </submittedName>
</protein>
<dbReference type="AlphaFoldDB" id="A0A2G8R1M1"/>
<name>A0A2G8R1M1_9RHOB</name>
<dbReference type="Proteomes" id="UP000231259">
    <property type="component" value="Unassembled WGS sequence"/>
</dbReference>
<accession>A0A2G8R1M1</accession>
<organism evidence="1 2">
    <name type="scientific">Puniceibacterium antarcticum</name>
    <dbReference type="NCBI Taxonomy" id="1206336"/>
    <lineage>
        <taxon>Bacteria</taxon>
        <taxon>Pseudomonadati</taxon>
        <taxon>Pseudomonadota</taxon>
        <taxon>Alphaproteobacteria</taxon>
        <taxon>Rhodobacterales</taxon>
        <taxon>Paracoccaceae</taxon>
        <taxon>Puniceibacterium</taxon>
    </lineage>
</organism>